<dbReference type="Proteomes" id="UP001172386">
    <property type="component" value="Unassembled WGS sequence"/>
</dbReference>
<gene>
    <name evidence="1" type="ORF">H2198_008492</name>
</gene>
<reference evidence="1" key="1">
    <citation type="submission" date="2022-10" db="EMBL/GenBank/DDBJ databases">
        <title>Culturing micro-colonial fungi from biological soil crusts in the Mojave desert and describing Neophaeococcomyces mojavensis, and introducing the new genera and species Taxawa tesnikishii.</title>
        <authorList>
            <person name="Kurbessoian T."/>
            <person name="Stajich J.E."/>
        </authorList>
    </citation>
    <scope>NUCLEOTIDE SEQUENCE</scope>
    <source>
        <strain evidence="1">JES_112</strain>
    </source>
</reference>
<evidence type="ECO:0000313" key="1">
    <source>
        <dbReference type="EMBL" id="KAJ9652252.1"/>
    </source>
</evidence>
<comment type="caution">
    <text evidence="1">The sequence shown here is derived from an EMBL/GenBank/DDBJ whole genome shotgun (WGS) entry which is preliminary data.</text>
</comment>
<proteinExistence type="predicted"/>
<accession>A0ACC2ZXG2</accession>
<sequence length="346" mass="38307">MVLENVLASISDVQVNGNSLAVILFEVASTLHTPATELRRVAIEISTFSAVLPQLGTTLQSAHTPKPTESFVPSLLKILKRSNNVLHSIEEVVALAKAENENHEIGSPEHPDNVRPLLKSAQMTVHRLSLEALRLAICLMNAVLAWSGHWSGVDGSRIANADTNQNEVCAKCAMLSLRASIMQLQAIEKVSLNESAARRLSEEREYAAEMLRRIDRKPAERRHSSTPRHSKEKLADPTSVLLEDMIFLPIRNDLHSTESWVSQSTEHSLLLRKWTGIDINRLQVSEAGLPVPWVPVDSTGTQAPRAGEVQHSRRLTIFEKVAKIRSHSTTQAPTRPSDRGRLLSVQ</sequence>
<evidence type="ECO:0000313" key="2">
    <source>
        <dbReference type="Proteomes" id="UP001172386"/>
    </source>
</evidence>
<keyword evidence="2" id="KW-1185">Reference proteome</keyword>
<name>A0ACC2ZXG2_9EURO</name>
<dbReference type="EMBL" id="JAPDRQ010000208">
    <property type="protein sequence ID" value="KAJ9652252.1"/>
    <property type="molecule type" value="Genomic_DNA"/>
</dbReference>
<protein>
    <submittedName>
        <fullName evidence="1">Uncharacterized protein</fullName>
    </submittedName>
</protein>
<organism evidence="1 2">
    <name type="scientific">Neophaeococcomyces mojaviensis</name>
    <dbReference type="NCBI Taxonomy" id="3383035"/>
    <lineage>
        <taxon>Eukaryota</taxon>
        <taxon>Fungi</taxon>
        <taxon>Dikarya</taxon>
        <taxon>Ascomycota</taxon>
        <taxon>Pezizomycotina</taxon>
        <taxon>Eurotiomycetes</taxon>
        <taxon>Chaetothyriomycetidae</taxon>
        <taxon>Chaetothyriales</taxon>
        <taxon>Chaetothyriales incertae sedis</taxon>
        <taxon>Neophaeococcomyces</taxon>
    </lineage>
</organism>